<dbReference type="SUPFAM" id="SSF47384">
    <property type="entry name" value="Homodimeric domain of signal transducing histidine kinase"/>
    <property type="match status" value="1"/>
</dbReference>
<dbReference type="InterPro" id="IPR000014">
    <property type="entry name" value="PAS"/>
</dbReference>
<evidence type="ECO:0000256" key="12">
    <source>
        <dbReference type="ARBA" id="ARBA00023136"/>
    </source>
</evidence>
<evidence type="ECO:0000256" key="9">
    <source>
        <dbReference type="ARBA" id="ARBA00022840"/>
    </source>
</evidence>
<evidence type="ECO:0000256" key="7">
    <source>
        <dbReference type="ARBA" id="ARBA00022741"/>
    </source>
</evidence>
<comment type="subcellular location">
    <subcellularLocation>
        <location evidence="2">Membrane</location>
    </subcellularLocation>
</comment>
<keyword evidence="4 13" id="KW-0597">Phosphoprotein</keyword>
<keyword evidence="9" id="KW-0067">ATP-binding</keyword>
<dbReference type="SMART" id="SM00448">
    <property type="entry name" value="REC"/>
    <property type="match status" value="1"/>
</dbReference>
<evidence type="ECO:0000256" key="10">
    <source>
        <dbReference type="ARBA" id="ARBA00022989"/>
    </source>
</evidence>
<dbReference type="Gene3D" id="3.30.450.20">
    <property type="entry name" value="PAS domain"/>
    <property type="match status" value="1"/>
</dbReference>
<dbReference type="Gene3D" id="3.40.50.2300">
    <property type="match status" value="1"/>
</dbReference>
<dbReference type="PROSITE" id="PS50110">
    <property type="entry name" value="RESPONSE_REGULATORY"/>
    <property type="match status" value="1"/>
</dbReference>
<evidence type="ECO:0000313" key="20">
    <source>
        <dbReference type="Proteomes" id="UP000092698"/>
    </source>
</evidence>
<dbReference type="CDD" id="cd00082">
    <property type="entry name" value="HisKA"/>
    <property type="match status" value="1"/>
</dbReference>
<dbReference type="PROSITE" id="PS50113">
    <property type="entry name" value="PAC"/>
    <property type="match status" value="1"/>
</dbReference>
<keyword evidence="5 19" id="KW-0808">Transferase</keyword>
<evidence type="ECO:0000256" key="14">
    <source>
        <dbReference type="SAM" id="Coils"/>
    </source>
</evidence>
<evidence type="ECO:0000256" key="15">
    <source>
        <dbReference type="SAM" id="Phobius"/>
    </source>
</evidence>
<keyword evidence="11" id="KW-0902">Two-component regulatory system</keyword>
<dbReference type="GO" id="GO:0005524">
    <property type="term" value="F:ATP binding"/>
    <property type="evidence" value="ECO:0007669"/>
    <property type="project" value="UniProtKB-KW"/>
</dbReference>
<dbReference type="RefSeq" id="WP_067786775.1">
    <property type="nucleotide sequence ID" value="NZ_CP016545.1"/>
</dbReference>
<keyword evidence="10 15" id="KW-1133">Transmembrane helix</keyword>
<dbReference type="InterPro" id="IPR005467">
    <property type="entry name" value="His_kinase_dom"/>
</dbReference>
<feature type="transmembrane region" description="Helical" evidence="15">
    <location>
        <begin position="26"/>
        <end position="55"/>
    </location>
</feature>
<dbReference type="InterPro" id="IPR003661">
    <property type="entry name" value="HisK_dim/P_dom"/>
</dbReference>
<dbReference type="Proteomes" id="UP000092698">
    <property type="component" value="Chromosome"/>
</dbReference>
<protein>
    <recommendedName>
        <fullName evidence="3">histidine kinase</fullName>
        <ecNumber evidence="3">2.7.13.3</ecNumber>
    </recommendedName>
</protein>
<keyword evidence="8 19" id="KW-0418">Kinase</keyword>
<dbReference type="EC" id="2.7.13.3" evidence="3"/>
<dbReference type="OrthoDB" id="9801651at2"/>
<dbReference type="KEGG" id="anh:A6F65_01193"/>
<evidence type="ECO:0000256" key="11">
    <source>
        <dbReference type="ARBA" id="ARBA00023012"/>
    </source>
</evidence>
<organism evidence="19 20">
    <name type="scientific">Paraurantiacibacter namhicola</name>
    <dbReference type="NCBI Taxonomy" id="645517"/>
    <lineage>
        <taxon>Bacteria</taxon>
        <taxon>Pseudomonadati</taxon>
        <taxon>Pseudomonadota</taxon>
        <taxon>Alphaproteobacteria</taxon>
        <taxon>Sphingomonadales</taxon>
        <taxon>Erythrobacteraceae</taxon>
        <taxon>Paraurantiacibacter</taxon>
    </lineage>
</organism>
<keyword evidence="12 15" id="KW-0472">Membrane</keyword>
<accession>A0A1C7D7N8</accession>
<evidence type="ECO:0000256" key="6">
    <source>
        <dbReference type="ARBA" id="ARBA00022692"/>
    </source>
</evidence>
<proteinExistence type="predicted"/>
<evidence type="ECO:0000256" key="3">
    <source>
        <dbReference type="ARBA" id="ARBA00012438"/>
    </source>
</evidence>
<keyword evidence="7" id="KW-0547">Nucleotide-binding</keyword>
<dbReference type="AlphaFoldDB" id="A0A1C7D7N8"/>
<feature type="modified residue" description="4-aspartylphosphate" evidence="13">
    <location>
        <position position="525"/>
    </location>
</feature>
<dbReference type="Gene3D" id="3.30.565.10">
    <property type="entry name" value="Histidine kinase-like ATPase, C-terminal domain"/>
    <property type="match status" value="1"/>
</dbReference>
<evidence type="ECO:0000256" key="1">
    <source>
        <dbReference type="ARBA" id="ARBA00000085"/>
    </source>
</evidence>
<dbReference type="Gene3D" id="2.10.70.100">
    <property type="match status" value="1"/>
</dbReference>
<dbReference type="InterPro" id="IPR000700">
    <property type="entry name" value="PAS-assoc_C"/>
</dbReference>
<dbReference type="GO" id="GO:0000155">
    <property type="term" value="F:phosphorelay sensor kinase activity"/>
    <property type="evidence" value="ECO:0007669"/>
    <property type="project" value="InterPro"/>
</dbReference>
<feature type="domain" description="PAC" evidence="18">
    <location>
        <begin position="162"/>
        <end position="214"/>
    </location>
</feature>
<dbReference type="InterPro" id="IPR036097">
    <property type="entry name" value="HisK_dim/P_sf"/>
</dbReference>
<evidence type="ECO:0000259" key="18">
    <source>
        <dbReference type="PROSITE" id="PS50113"/>
    </source>
</evidence>
<dbReference type="FunFam" id="1.10.287.130:FF:000004">
    <property type="entry name" value="Ethylene receptor 1"/>
    <property type="match status" value="1"/>
</dbReference>
<dbReference type="PANTHER" id="PTHR45339">
    <property type="entry name" value="HYBRID SIGNAL TRANSDUCTION HISTIDINE KINASE J"/>
    <property type="match status" value="1"/>
</dbReference>
<dbReference type="Gene3D" id="1.10.287.130">
    <property type="match status" value="1"/>
</dbReference>
<dbReference type="InterPro" id="IPR036890">
    <property type="entry name" value="HATPase_C_sf"/>
</dbReference>
<dbReference type="CDD" id="cd17546">
    <property type="entry name" value="REC_hyHK_CKI1_RcsC-like"/>
    <property type="match status" value="1"/>
</dbReference>
<dbReference type="InterPro" id="IPR001789">
    <property type="entry name" value="Sig_transdc_resp-reg_receiver"/>
</dbReference>
<dbReference type="FunFam" id="3.30.565.10:FF:000010">
    <property type="entry name" value="Sensor histidine kinase RcsC"/>
    <property type="match status" value="1"/>
</dbReference>
<dbReference type="SUPFAM" id="SSF55874">
    <property type="entry name" value="ATPase domain of HSP90 chaperone/DNA topoisomerase II/histidine kinase"/>
    <property type="match status" value="1"/>
</dbReference>
<dbReference type="CDD" id="cd00130">
    <property type="entry name" value="PAS"/>
    <property type="match status" value="1"/>
</dbReference>
<dbReference type="InterPro" id="IPR003594">
    <property type="entry name" value="HATPase_dom"/>
</dbReference>
<dbReference type="SMART" id="SM00388">
    <property type="entry name" value="HisKA"/>
    <property type="match status" value="1"/>
</dbReference>
<dbReference type="PATRIC" id="fig|645517.4.peg.1186"/>
<gene>
    <name evidence="19" type="primary">luxQ_2</name>
    <name evidence="19" type="ORF">A6F65_01193</name>
</gene>
<evidence type="ECO:0000313" key="19">
    <source>
        <dbReference type="EMBL" id="ANU07500.1"/>
    </source>
</evidence>
<evidence type="ECO:0000259" key="16">
    <source>
        <dbReference type="PROSITE" id="PS50109"/>
    </source>
</evidence>
<feature type="domain" description="Response regulatory" evidence="17">
    <location>
        <begin position="471"/>
        <end position="593"/>
    </location>
</feature>
<feature type="domain" description="Histidine kinase" evidence="16">
    <location>
        <begin position="232"/>
        <end position="448"/>
    </location>
</feature>
<dbReference type="PANTHER" id="PTHR45339:SF1">
    <property type="entry name" value="HYBRID SIGNAL TRANSDUCTION HISTIDINE KINASE J"/>
    <property type="match status" value="1"/>
</dbReference>
<dbReference type="EMBL" id="CP016545">
    <property type="protein sequence ID" value="ANU07500.1"/>
    <property type="molecule type" value="Genomic_DNA"/>
</dbReference>
<dbReference type="InterPro" id="IPR013655">
    <property type="entry name" value="PAS_fold_3"/>
</dbReference>
<dbReference type="SMART" id="SM00387">
    <property type="entry name" value="HATPase_c"/>
    <property type="match status" value="1"/>
</dbReference>
<dbReference type="Pfam" id="PF02518">
    <property type="entry name" value="HATPase_c"/>
    <property type="match status" value="1"/>
</dbReference>
<evidence type="ECO:0000259" key="17">
    <source>
        <dbReference type="PROSITE" id="PS50110"/>
    </source>
</evidence>
<keyword evidence="14" id="KW-0175">Coiled coil</keyword>
<name>A0A1C7D7N8_9SPHN</name>
<reference evidence="19 20" key="1">
    <citation type="submission" date="2016-07" db="EMBL/GenBank/DDBJ databases">
        <title>Complete genome sequence of Altererythrobacter namhicola JCM 16345T, containing esterase-encoding genes.</title>
        <authorList>
            <person name="Cheng H."/>
            <person name="Wu Y.-H."/>
            <person name="Jian S.-L."/>
            <person name="Huo Y.-Y."/>
            <person name="Wang C.-S."/>
            <person name="Xu X.-W."/>
        </authorList>
    </citation>
    <scope>NUCLEOTIDE SEQUENCE [LARGE SCALE GENOMIC DNA]</scope>
    <source>
        <strain evidence="19 20">JCM 16345</strain>
    </source>
</reference>
<dbReference type="Pfam" id="PF08447">
    <property type="entry name" value="PAS_3"/>
    <property type="match status" value="1"/>
</dbReference>
<dbReference type="InterPro" id="IPR004358">
    <property type="entry name" value="Sig_transdc_His_kin-like_C"/>
</dbReference>
<dbReference type="SUPFAM" id="SSF52172">
    <property type="entry name" value="CheY-like"/>
    <property type="match status" value="1"/>
</dbReference>
<dbReference type="GO" id="GO:0016020">
    <property type="term" value="C:membrane"/>
    <property type="evidence" value="ECO:0007669"/>
    <property type="project" value="UniProtKB-SubCell"/>
</dbReference>
<dbReference type="PRINTS" id="PR00344">
    <property type="entry name" value="BCTRLSENSOR"/>
</dbReference>
<comment type="catalytic activity">
    <reaction evidence="1">
        <text>ATP + protein L-histidine = ADP + protein N-phospho-L-histidine.</text>
        <dbReference type="EC" id="2.7.13.3"/>
    </reaction>
</comment>
<dbReference type="InterPro" id="IPR011006">
    <property type="entry name" value="CheY-like_superfamily"/>
</dbReference>
<dbReference type="PROSITE" id="PS50109">
    <property type="entry name" value="HIS_KIN"/>
    <property type="match status" value="1"/>
</dbReference>
<dbReference type="Pfam" id="PF00072">
    <property type="entry name" value="Response_reg"/>
    <property type="match status" value="1"/>
</dbReference>
<sequence length="600" mass="65114">MTGPKPIPLSAQTHRLAGRVRVSVTFALAVLVAGFAGFGLAALGAVAMAVIHFFARDVRLARHGRGMVAELAVRNGRLTETLHDLEEKVRLLQLAEAAMHMGHWRLDLTDDSMFWSDETYRIHGLPIGQIPSLADAIDFYHPDDRAIVTSAVDESRITGESYRFRARLIRADGAMRHTEAIAMVEMGEDGSPAAMFGIFADRTDEVELRNELVDARDEARRAASAKSEFLARMSHEIRTPMNGVVGFADLLLRGELPEQQRHHAELIAESGKSLMMLLNDILDLSKIEAGEMSLHVDNVDLPHLARSAIRLVEPAAREKGLHLDLTVADSVPRYIRADALRLRQVVNNLLNNAVKFTDSGFVALSLDCDGDLLEIAVKDTGIGIAEEEQKLVFDAFGQADGPVASERGGTGLGLAICHQLAGLMKGSLTLASQPGMGSRFSLRFPLVKAKVEPESQRTGPKSASTGNWQGRVLLAEDYDINQMLVAAMAEEIGLELDMAENGREAVDMAQAAEAAGTPYALLLMDLQMPQMDGIEAAEALRTGGIGPDRLPIVALTANAFPEDIEKCLAAGMQGHLAKPMTLESFNREIARWLERESAAA</sequence>
<evidence type="ECO:0000256" key="8">
    <source>
        <dbReference type="ARBA" id="ARBA00022777"/>
    </source>
</evidence>
<evidence type="ECO:0000256" key="13">
    <source>
        <dbReference type="PROSITE-ProRule" id="PRU00169"/>
    </source>
</evidence>
<dbReference type="SUPFAM" id="SSF55785">
    <property type="entry name" value="PYP-like sensor domain (PAS domain)"/>
    <property type="match status" value="1"/>
</dbReference>
<evidence type="ECO:0000256" key="2">
    <source>
        <dbReference type="ARBA" id="ARBA00004370"/>
    </source>
</evidence>
<evidence type="ECO:0000256" key="4">
    <source>
        <dbReference type="ARBA" id="ARBA00022553"/>
    </source>
</evidence>
<keyword evidence="6 15" id="KW-0812">Transmembrane</keyword>
<dbReference type="CDD" id="cd16922">
    <property type="entry name" value="HATPase_EvgS-ArcB-TorS-like"/>
    <property type="match status" value="1"/>
</dbReference>
<evidence type="ECO:0000256" key="5">
    <source>
        <dbReference type="ARBA" id="ARBA00022679"/>
    </source>
</evidence>
<keyword evidence="20" id="KW-1185">Reference proteome</keyword>
<dbReference type="STRING" id="645517.A6F65_01193"/>
<feature type="coiled-coil region" evidence="14">
    <location>
        <begin position="68"/>
        <end position="95"/>
    </location>
</feature>
<dbReference type="Pfam" id="PF00512">
    <property type="entry name" value="HisKA"/>
    <property type="match status" value="1"/>
</dbReference>
<dbReference type="InterPro" id="IPR035965">
    <property type="entry name" value="PAS-like_dom_sf"/>
</dbReference>